<dbReference type="Pfam" id="PF05402">
    <property type="entry name" value="PqqD"/>
    <property type="match status" value="1"/>
</dbReference>
<dbReference type="Proteomes" id="UP000184139">
    <property type="component" value="Unassembled WGS sequence"/>
</dbReference>
<evidence type="ECO:0000313" key="2">
    <source>
        <dbReference type="Proteomes" id="UP000184139"/>
    </source>
</evidence>
<dbReference type="RefSeq" id="WP_073373885.1">
    <property type="nucleotide sequence ID" value="NZ_FQXS01000004.1"/>
</dbReference>
<name>A0A1M5U6X0_9BACT</name>
<dbReference type="Gene3D" id="1.10.10.1150">
    <property type="entry name" value="Coenzyme PQQ synthesis protein D (PqqD)"/>
    <property type="match status" value="1"/>
</dbReference>
<evidence type="ECO:0000313" key="1">
    <source>
        <dbReference type="EMBL" id="SHH58650.1"/>
    </source>
</evidence>
<accession>A0A1M5U6X0</accession>
<dbReference type="OrthoDB" id="5421816at2"/>
<organism evidence="1 2">
    <name type="scientific">Desulfofustis glycolicus DSM 9705</name>
    <dbReference type="NCBI Taxonomy" id="1121409"/>
    <lineage>
        <taxon>Bacteria</taxon>
        <taxon>Pseudomonadati</taxon>
        <taxon>Thermodesulfobacteriota</taxon>
        <taxon>Desulfobulbia</taxon>
        <taxon>Desulfobulbales</taxon>
        <taxon>Desulfocapsaceae</taxon>
        <taxon>Desulfofustis</taxon>
    </lineage>
</organism>
<dbReference type="InterPro" id="IPR041881">
    <property type="entry name" value="PqqD_sf"/>
</dbReference>
<dbReference type="AlphaFoldDB" id="A0A1M5U6X0"/>
<sequence length="90" mass="10137">MDENKTVNIVNDYRLEPGDGEHIVYHPILATSVYLNDTGAIIWQLCDGTRTVAEIIAVLTECYPESAQEIRWGVRELLSTLVEKQIATMT</sequence>
<dbReference type="EMBL" id="FQXS01000004">
    <property type="protein sequence ID" value="SHH58650.1"/>
    <property type="molecule type" value="Genomic_DNA"/>
</dbReference>
<reference evidence="1 2" key="1">
    <citation type="submission" date="2016-11" db="EMBL/GenBank/DDBJ databases">
        <authorList>
            <person name="Jaros S."/>
            <person name="Januszkiewicz K."/>
            <person name="Wedrychowicz H."/>
        </authorList>
    </citation>
    <scope>NUCLEOTIDE SEQUENCE [LARGE SCALE GENOMIC DNA]</scope>
    <source>
        <strain evidence="1 2">DSM 9705</strain>
    </source>
</reference>
<protein>
    <submittedName>
        <fullName evidence="1">Coenzyme PQQ synthesis protein D (PqqD)</fullName>
    </submittedName>
</protein>
<gene>
    <name evidence="1" type="ORF">SAMN02745124_01036</name>
</gene>
<keyword evidence="2" id="KW-1185">Reference proteome</keyword>
<dbReference type="InterPro" id="IPR008792">
    <property type="entry name" value="PQQD"/>
</dbReference>
<proteinExistence type="predicted"/>